<dbReference type="Proteomes" id="UP000186621">
    <property type="component" value="Unassembled WGS sequence"/>
</dbReference>
<comment type="function">
    <text evidence="6">Bidirectionally degrades single-stranded DNA into large acid-insoluble oligonucleotides, which are then degraded further into small acid-soluble oligonucleotides.</text>
</comment>
<dbReference type="SUPFAM" id="SSF116842">
    <property type="entry name" value="XseB-like"/>
    <property type="match status" value="1"/>
</dbReference>
<keyword evidence="2 6" id="KW-0963">Cytoplasm</keyword>
<dbReference type="AlphaFoldDB" id="A0A1Q9JA83"/>
<dbReference type="Gene3D" id="1.10.287.1040">
    <property type="entry name" value="Exonuclease VII, small subunit"/>
    <property type="match status" value="1"/>
</dbReference>
<evidence type="ECO:0000256" key="6">
    <source>
        <dbReference type="HAMAP-Rule" id="MF_00337"/>
    </source>
</evidence>
<name>A0A1Q9JA83_HELPX</name>
<protein>
    <recommendedName>
        <fullName evidence="6">Exodeoxyribonuclease 7 small subunit</fullName>
        <ecNumber evidence="6">3.1.11.6</ecNumber>
    </recommendedName>
    <alternativeName>
        <fullName evidence="6">Exodeoxyribonuclease VII small subunit</fullName>
        <shortName evidence="6">Exonuclease VII small subunit</shortName>
    </alternativeName>
</protein>
<dbReference type="EC" id="3.1.11.6" evidence="6"/>
<comment type="catalytic activity">
    <reaction evidence="6">
        <text>Exonucleolytic cleavage in either 5'- to 3'- or 3'- to 5'-direction to yield nucleoside 5'-phosphates.</text>
        <dbReference type="EC" id="3.1.11.6"/>
    </reaction>
</comment>
<evidence type="ECO:0000256" key="3">
    <source>
        <dbReference type="ARBA" id="ARBA00022722"/>
    </source>
</evidence>
<dbReference type="GO" id="GO:0008855">
    <property type="term" value="F:exodeoxyribonuclease VII activity"/>
    <property type="evidence" value="ECO:0007669"/>
    <property type="project" value="UniProtKB-UniRule"/>
</dbReference>
<feature type="compositionally biased region" description="Low complexity" evidence="7">
    <location>
        <begin position="13"/>
        <end position="24"/>
    </location>
</feature>
<dbReference type="HAMAP" id="MF_00337">
    <property type="entry name" value="Exonuc_7_S"/>
    <property type="match status" value="1"/>
</dbReference>
<dbReference type="NCBIfam" id="TIGR01280">
    <property type="entry name" value="xseB"/>
    <property type="match status" value="1"/>
</dbReference>
<evidence type="ECO:0000256" key="5">
    <source>
        <dbReference type="ARBA" id="ARBA00022839"/>
    </source>
</evidence>
<dbReference type="EMBL" id="MJMX01000020">
    <property type="protein sequence ID" value="OLR47455.1"/>
    <property type="molecule type" value="Genomic_DNA"/>
</dbReference>
<dbReference type="RefSeq" id="WP_075650917.1">
    <property type="nucleotide sequence ID" value="NZ_BSLG01000005.1"/>
</dbReference>
<comment type="subcellular location">
    <subcellularLocation>
        <location evidence="6">Cytoplasm</location>
    </subcellularLocation>
</comment>
<evidence type="ECO:0000313" key="9">
    <source>
        <dbReference type="Proteomes" id="UP000186621"/>
    </source>
</evidence>
<dbReference type="NCBIfam" id="NF010668">
    <property type="entry name" value="PRK14065.1"/>
    <property type="match status" value="1"/>
</dbReference>
<feature type="region of interest" description="Disordered" evidence="7">
    <location>
        <begin position="1"/>
        <end position="30"/>
    </location>
</feature>
<organism evidence="8 9">
    <name type="scientific">Helicobacter pylori</name>
    <name type="common">Campylobacter pylori</name>
    <dbReference type="NCBI Taxonomy" id="210"/>
    <lineage>
        <taxon>Bacteria</taxon>
        <taxon>Pseudomonadati</taxon>
        <taxon>Campylobacterota</taxon>
        <taxon>Epsilonproteobacteria</taxon>
        <taxon>Campylobacterales</taxon>
        <taxon>Helicobacteraceae</taxon>
        <taxon>Helicobacter</taxon>
    </lineage>
</organism>
<dbReference type="Pfam" id="PF02609">
    <property type="entry name" value="Exonuc_VII_S"/>
    <property type="match status" value="1"/>
</dbReference>
<comment type="similarity">
    <text evidence="1 6">Belongs to the XseB family.</text>
</comment>
<dbReference type="InterPro" id="IPR037004">
    <property type="entry name" value="Exonuc_VII_ssu_sf"/>
</dbReference>
<proteinExistence type="inferred from homology"/>
<dbReference type="GO" id="GO:0005737">
    <property type="term" value="C:cytoplasm"/>
    <property type="evidence" value="ECO:0007669"/>
    <property type="project" value="UniProtKB-SubCell"/>
</dbReference>
<gene>
    <name evidence="6" type="primary">xseB</name>
    <name evidence="8" type="ORF">BIZ48_01820</name>
</gene>
<accession>A0A1Q9JA83</accession>
<evidence type="ECO:0000256" key="2">
    <source>
        <dbReference type="ARBA" id="ARBA00022490"/>
    </source>
</evidence>
<comment type="caution">
    <text evidence="8">The sequence shown here is derived from an EMBL/GenBank/DDBJ whole genome shotgun (WGS) entry which is preliminary data.</text>
</comment>
<evidence type="ECO:0000313" key="8">
    <source>
        <dbReference type="EMBL" id="OLR47455.1"/>
    </source>
</evidence>
<evidence type="ECO:0000256" key="7">
    <source>
        <dbReference type="SAM" id="MobiDB-lite"/>
    </source>
</evidence>
<reference evidence="8 9" key="1">
    <citation type="submission" date="2016-09" db="EMBL/GenBank/DDBJ databases">
        <authorList>
            <person name="Capua I."/>
            <person name="De Benedictis P."/>
            <person name="Joannis T."/>
            <person name="Lombin L.H."/>
            <person name="Cattoli G."/>
        </authorList>
    </citation>
    <scope>NUCLEOTIDE SEQUENCE [LARGE SCALE GENOMIC DNA]</scope>
    <source>
        <strain evidence="8 9">132A</strain>
    </source>
</reference>
<evidence type="ECO:0000256" key="4">
    <source>
        <dbReference type="ARBA" id="ARBA00022801"/>
    </source>
</evidence>
<dbReference type="InterPro" id="IPR003761">
    <property type="entry name" value="Exonuc_VII_S"/>
</dbReference>
<keyword evidence="5 6" id="KW-0269">Exonuclease</keyword>
<evidence type="ECO:0000256" key="1">
    <source>
        <dbReference type="ARBA" id="ARBA00009998"/>
    </source>
</evidence>
<sequence length="89" mass="10261">MQDELFETEKAPPKNTKNTKNAKNAPKKSFEEHVHSLEQAIDRLNDPNLSLKDGMDLYKTAMQELVLAQKLLENAYLEYEKLQTPDKKA</sequence>
<keyword evidence="3 6" id="KW-0540">Nuclease</keyword>
<comment type="subunit">
    <text evidence="6">Heterooligomer composed of large and small subunits.</text>
</comment>
<dbReference type="GO" id="GO:0006308">
    <property type="term" value="P:DNA catabolic process"/>
    <property type="evidence" value="ECO:0007669"/>
    <property type="project" value="UniProtKB-UniRule"/>
</dbReference>
<keyword evidence="4 6" id="KW-0378">Hydrolase</keyword>
<dbReference type="GO" id="GO:0009318">
    <property type="term" value="C:exodeoxyribonuclease VII complex"/>
    <property type="evidence" value="ECO:0007669"/>
    <property type="project" value="UniProtKB-UniRule"/>
</dbReference>